<dbReference type="CDD" id="cd02123">
    <property type="entry name" value="PA_C_RZF_like"/>
    <property type="match status" value="1"/>
</dbReference>
<comment type="subcellular location">
    <subcellularLocation>
        <location evidence="13">Endomembrane system</location>
        <topology evidence="13">Single-pass type I membrane protein</topology>
    </subcellularLocation>
    <subcellularLocation>
        <location evidence="14">Protein storage vacuole membrane</location>
    </subcellularLocation>
</comment>
<dbReference type="FunFam" id="3.50.30.30:FF:000020">
    <property type="entry name" value="Receptor homology region transmembrane domain-and RING domain-containing protein 2"/>
    <property type="match status" value="1"/>
</dbReference>
<dbReference type="FunFam" id="3.30.40.10:FF:000388">
    <property type="entry name" value="Putative RING zinc finger domain superfamily protein"/>
    <property type="match status" value="1"/>
</dbReference>
<dbReference type="InterPro" id="IPR044744">
    <property type="entry name" value="ZNRF4/RNF13/RNF167_PA"/>
</dbReference>
<evidence type="ECO:0000256" key="6">
    <source>
        <dbReference type="ARBA" id="ARBA00022771"/>
    </source>
</evidence>
<reference evidence="18 19" key="1">
    <citation type="journal article" date="2020" name="bioRxiv">
        <title>Sequence and annotation of 42 cannabis genomes reveals extensive copy number variation in cannabinoid synthesis and pathogen resistance genes.</title>
        <authorList>
            <person name="Mckernan K.J."/>
            <person name="Helbert Y."/>
            <person name="Kane L.T."/>
            <person name="Ebling H."/>
            <person name="Zhang L."/>
            <person name="Liu B."/>
            <person name="Eaton Z."/>
            <person name="Mclaughlin S."/>
            <person name="Kingan S."/>
            <person name="Baybayan P."/>
            <person name="Concepcion G."/>
            <person name="Jordan M."/>
            <person name="Riva A."/>
            <person name="Barbazuk W."/>
            <person name="Harkins T."/>
        </authorList>
    </citation>
    <scope>NUCLEOTIDE SEQUENCE [LARGE SCALE GENOMIC DNA]</scope>
    <source>
        <strain evidence="19">cv. Jamaican Lion 4</strain>
        <tissue evidence="18">Leaf</tissue>
    </source>
</reference>
<feature type="transmembrane region" description="Helical" evidence="16">
    <location>
        <begin position="222"/>
        <end position="243"/>
    </location>
</feature>
<dbReference type="PANTHER" id="PTHR47168:SF5">
    <property type="entry name" value="RING-TYPE DOMAIN-CONTAINING PROTEIN"/>
    <property type="match status" value="1"/>
</dbReference>
<feature type="non-terminal residue" evidence="18">
    <location>
        <position position="387"/>
    </location>
</feature>
<gene>
    <name evidence="18" type="ORF">F8388_008935</name>
</gene>
<dbReference type="SUPFAM" id="SSF57850">
    <property type="entry name" value="RING/U-box"/>
    <property type="match status" value="1"/>
</dbReference>
<accession>A0A7J6H9B3</accession>
<keyword evidence="4" id="KW-0479">Metal-binding</keyword>
<organism evidence="18 19">
    <name type="scientific">Cannabis sativa</name>
    <name type="common">Hemp</name>
    <name type="synonym">Marijuana</name>
    <dbReference type="NCBI Taxonomy" id="3483"/>
    <lineage>
        <taxon>Eukaryota</taxon>
        <taxon>Viridiplantae</taxon>
        <taxon>Streptophyta</taxon>
        <taxon>Embryophyta</taxon>
        <taxon>Tracheophyta</taxon>
        <taxon>Spermatophyta</taxon>
        <taxon>Magnoliopsida</taxon>
        <taxon>eudicotyledons</taxon>
        <taxon>Gunneridae</taxon>
        <taxon>Pentapetalae</taxon>
        <taxon>rosids</taxon>
        <taxon>fabids</taxon>
        <taxon>Rosales</taxon>
        <taxon>Cannabaceae</taxon>
        <taxon>Cannabis</taxon>
    </lineage>
</organism>
<evidence type="ECO:0000313" key="19">
    <source>
        <dbReference type="Proteomes" id="UP000525078"/>
    </source>
</evidence>
<keyword evidence="11" id="KW-1015">Disulfide bond</keyword>
<proteinExistence type="predicted"/>
<sequence length="387" mass="43064">MPSIFPMSELVEKEEGSLAELLQPSEIEEGFCSPHKKFEPLRLITALDLRERRKMRGVLVELLLIIIVLNVIQLTSATILLKSFSMSFADLPAKFAAGVNSSGICGALHIANPSNGCSPLKNDLLHQSKNITDGVRFALIIRGECSFEDKVVNAQKAGFGAVIVYDNIDKGNLVYMMIHRENVSVNAVFTSKNAGQILREHAGGKDGECCIFPYNNETAWTVLAISFISFLVILVILLVAIFTPRQWLTSRGRNNLPKNVDTKLVEALPCFTFNSTQLIDSHAGETCAICLEDYKDGEILKVLHCRHEFHSSCVDSWLTKWGTFCPVCKLDMRTKYENSEPNMALNEPVVLVKENQVLFSSDMELSISELKRRRVGLDKTNDPTGPI</sequence>
<evidence type="ECO:0000256" key="8">
    <source>
        <dbReference type="ARBA" id="ARBA00022927"/>
    </source>
</evidence>
<evidence type="ECO:0000256" key="5">
    <source>
        <dbReference type="ARBA" id="ARBA00022729"/>
    </source>
</evidence>
<evidence type="ECO:0000256" key="4">
    <source>
        <dbReference type="ARBA" id="ARBA00022723"/>
    </source>
</evidence>
<evidence type="ECO:0000256" key="2">
    <source>
        <dbReference type="ARBA" id="ARBA00022554"/>
    </source>
</evidence>
<keyword evidence="9 16" id="KW-1133">Transmembrane helix</keyword>
<dbReference type="GO" id="GO:0008270">
    <property type="term" value="F:zinc ion binding"/>
    <property type="evidence" value="ECO:0007669"/>
    <property type="project" value="UniProtKB-KW"/>
</dbReference>
<evidence type="ECO:0000256" key="7">
    <source>
        <dbReference type="ARBA" id="ARBA00022833"/>
    </source>
</evidence>
<evidence type="ECO:0000256" key="12">
    <source>
        <dbReference type="ARBA" id="ARBA00023180"/>
    </source>
</evidence>
<keyword evidence="8" id="KW-0653">Protein transport</keyword>
<dbReference type="Pfam" id="PF13639">
    <property type="entry name" value="zf-RING_2"/>
    <property type="match status" value="1"/>
</dbReference>
<dbReference type="AlphaFoldDB" id="A0A7J6H9B3"/>
<dbReference type="Proteomes" id="UP000525078">
    <property type="component" value="Unassembled WGS sequence"/>
</dbReference>
<name>A0A7J6H9B3_CANSA</name>
<evidence type="ECO:0000256" key="14">
    <source>
        <dbReference type="ARBA" id="ARBA00060484"/>
    </source>
</evidence>
<keyword evidence="12" id="KW-0325">Glycoprotein</keyword>
<dbReference type="InterPro" id="IPR046450">
    <property type="entry name" value="PA_dom_sf"/>
</dbReference>
<dbReference type="Pfam" id="PF02225">
    <property type="entry name" value="PA"/>
    <property type="match status" value="1"/>
</dbReference>
<keyword evidence="1" id="KW-0813">Transport</keyword>
<evidence type="ECO:0000256" key="11">
    <source>
        <dbReference type="ARBA" id="ARBA00023157"/>
    </source>
</evidence>
<comment type="caution">
    <text evidence="18">The sequence shown here is derived from an EMBL/GenBank/DDBJ whole genome shotgun (WGS) entry which is preliminary data.</text>
</comment>
<dbReference type="PANTHER" id="PTHR47168">
    <property type="entry name" value="RING ZINC FINGER DOMAIN SUPERFAMILY PROTEIN-RELATED"/>
    <property type="match status" value="1"/>
</dbReference>
<evidence type="ECO:0000256" key="9">
    <source>
        <dbReference type="ARBA" id="ARBA00022989"/>
    </source>
</evidence>
<dbReference type="GO" id="GO:0032586">
    <property type="term" value="C:protein storage vacuole membrane"/>
    <property type="evidence" value="ECO:0007669"/>
    <property type="project" value="UniProtKB-SubCell"/>
</dbReference>
<keyword evidence="7" id="KW-0862">Zinc</keyword>
<dbReference type="EMBL" id="JAATIP010000023">
    <property type="protein sequence ID" value="KAF4391531.1"/>
    <property type="molecule type" value="Genomic_DNA"/>
</dbReference>
<feature type="domain" description="RING-type" evidence="17">
    <location>
        <begin position="287"/>
        <end position="329"/>
    </location>
</feature>
<keyword evidence="5" id="KW-0732">Signal</keyword>
<evidence type="ECO:0000256" key="3">
    <source>
        <dbReference type="ARBA" id="ARBA00022692"/>
    </source>
</evidence>
<dbReference type="Gene3D" id="3.30.40.10">
    <property type="entry name" value="Zinc/RING finger domain, C3HC4 (zinc finger)"/>
    <property type="match status" value="1"/>
</dbReference>
<evidence type="ECO:0000256" key="10">
    <source>
        <dbReference type="ARBA" id="ARBA00023136"/>
    </source>
</evidence>
<evidence type="ECO:0000256" key="1">
    <source>
        <dbReference type="ARBA" id="ARBA00022448"/>
    </source>
</evidence>
<keyword evidence="10 16" id="KW-0472">Membrane</keyword>
<keyword evidence="6 15" id="KW-0863">Zinc-finger</keyword>
<dbReference type="Gene3D" id="3.50.30.30">
    <property type="match status" value="1"/>
</dbReference>
<evidence type="ECO:0000256" key="15">
    <source>
        <dbReference type="PROSITE-ProRule" id="PRU00175"/>
    </source>
</evidence>
<keyword evidence="2" id="KW-0926">Vacuole</keyword>
<dbReference type="SMART" id="SM00184">
    <property type="entry name" value="RING"/>
    <property type="match status" value="1"/>
</dbReference>
<evidence type="ECO:0000259" key="17">
    <source>
        <dbReference type="PROSITE" id="PS50089"/>
    </source>
</evidence>
<dbReference type="InterPro" id="IPR051653">
    <property type="entry name" value="E3_ligase_sorting_rcpt"/>
</dbReference>
<evidence type="ECO:0000256" key="16">
    <source>
        <dbReference type="SAM" id="Phobius"/>
    </source>
</evidence>
<protein>
    <recommendedName>
        <fullName evidence="17">RING-type domain-containing protein</fullName>
    </recommendedName>
</protein>
<dbReference type="PROSITE" id="PS50089">
    <property type="entry name" value="ZF_RING_2"/>
    <property type="match status" value="1"/>
</dbReference>
<evidence type="ECO:0000313" key="18">
    <source>
        <dbReference type="EMBL" id="KAF4391531.1"/>
    </source>
</evidence>
<evidence type="ECO:0000256" key="13">
    <source>
        <dbReference type="ARBA" id="ARBA00046288"/>
    </source>
</evidence>
<dbReference type="GO" id="GO:0015031">
    <property type="term" value="P:protein transport"/>
    <property type="evidence" value="ECO:0007669"/>
    <property type="project" value="UniProtKB-KW"/>
</dbReference>
<dbReference type="InterPro" id="IPR003137">
    <property type="entry name" value="PA_domain"/>
</dbReference>
<dbReference type="InterPro" id="IPR001841">
    <property type="entry name" value="Znf_RING"/>
</dbReference>
<keyword evidence="3 16" id="KW-0812">Transmembrane</keyword>
<feature type="transmembrane region" description="Helical" evidence="16">
    <location>
        <begin position="58"/>
        <end position="81"/>
    </location>
</feature>
<dbReference type="GO" id="GO:0012505">
    <property type="term" value="C:endomembrane system"/>
    <property type="evidence" value="ECO:0007669"/>
    <property type="project" value="UniProtKB-SubCell"/>
</dbReference>
<dbReference type="SUPFAM" id="SSF52025">
    <property type="entry name" value="PA domain"/>
    <property type="match status" value="1"/>
</dbReference>
<dbReference type="InterPro" id="IPR013083">
    <property type="entry name" value="Znf_RING/FYVE/PHD"/>
</dbReference>